<dbReference type="OrthoDB" id="616263at2759"/>
<evidence type="ECO:0000313" key="1">
    <source>
        <dbReference type="EMBL" id="KAG8234769.1"/>
    </source>
</evidence>
<organism evidence="1 2">
    <name type="scientific">Ladona fulva</name>
    <name type="common">Scarce chaser dragonfly</name>
    <name type="synonym">Libellula fulva</name>
    <dbReference type="NCBI Taxonomy" id="123851"/>
    <lineage>
        <taxon>Eukaryota</taxon>
        <taxon>Metazoa</taxon>
        <taxon>Ecdysozoa</taxon>
        <taxon>Arthropoda</taxon>
        <taxon>Hexapoda</taxon>
        <taxon>Insecta</taxon>
        <taxon>Pterygota</taxon>
        <taxon>Palaeoptera</taxon>
        <taxon>Odonata</taxon>
        <taxon>Epiprocta</taxon>
        <taxon>Anisoptera</taxon>
        <taxon>Libelluloidea</taxon>
        <taxon>Libellulidae</taxon>
        <taxon>Ladona</taxon>
    </lineage>
</organism>
<keyword evidence="2" id="KW-1185">Reference proteome</keyword>
<reference evidence="1" key="2">
    <citation type="submission" date="2017-10" db="EMBL/GenBank/DDBJ databases">
        <title>Ladona fulva Genome sequencing and assembly.</title>
        <authorList>
            <person name="Murali S."/>
            <person name="Richards S."/>
            <person name="Bandaranaike D."/>
            <person name="Bellair M."/>
            <person name="Blankenburg K."/>
            <person name="Chao H."/>
            <person name="Dinh H."/>
            <person name="Doddapaneni H."/>
            <person name="Dugan-Rocha S."/>
            <person name="Elkadiri S."/>
            <person name="Gnanaolivu R."/>
            <person name="Hernandez B."/>
            <person name="Skinner E."/>
            <person name="Javaid M."/>
            <person name="Lee S."/>
            <person name="Li M."/>
            <person name="Ming W."/>
            <person name="Munidasa M."/>
            <person name="Muniz J."/>
            <person name="Nguyen L."/>
            <person name="Hughes D."/>
            <person name="Osuji N."/>
            <person name="Pu L.-L."/>
            <person name="Puazo M."/>
            <person name="Qu C."/>
            <person name="Quiroz J."/>
            <person name="Raj R."/>
            <person name="Weissenberger G."/>
            <person name="Xin Y."/>
            <person name="Zou X."/>
            <person name="Han Y."/>
            <person name="Worley K."/>
            <person name="Muzny D."/>
            <person name="Gibbs R."/>
        </authorList>
    </citation>
    <scope>NUCLEOTIDE SEQUENCE</scope>
    <source>
        <strain evidence="1">Sampled in the wild</strain>
    </source>
</reference>
<protein>
    <submittedName>
        <fullName evidence="1">Uncharacterized protein</fullName>
    </submittedName>
</protein>
<sequence length="72" mass="8314">MPEHKSQQVAAAREFLGYYRIEGDAFFNDGEVKEAVTNWTKEVAGSFYEEGISKLISWYTKSIEVARDYVEK</sequence>
<gene>
    <name evidence="1" type="ORF">J437_LFUL006601</name>
</gene>
<comment type="caution">
    <text evidence="1">The sequence shown here is derived from an EMBL/GenBank/DDBJ whole genome shotgun (WGS) entry which is preliminary data.</text>
</comment>
<name>A0A8K0P8N5_LADFU</name>
<accession>A0A8K0P8N5</accession>
<reference evidence="1" key="1">
    <citation type="submission" date="2013-04" db="EMBL/GenBank/DDBJ databases">
        <authorList>
            <person name="Qu J."/>
            <person name="Murali S.C."/>
            <person name="Bandaranaike D."/>
            <person name="Bellair M."/>
            <person name="Blankenburg K."/>
            <person name="Chao H."/>
            <person name="Dinh H."/>
            <person name="Doddapaneni H."/>
            <person name="Downs B."/>
            <person name="Dugan-Rocha S."/>
            <person name="Elkadiri S."/>
            <person name="Gnanaolivu R.D."/>
            <person name="Hernandez B."/>
            <person name="Javaid M."/>
            <person name="Jayaseelan J.C."/>
            <person name="Lee S."/>
            <person name="Li M."/>
            <person name="Ming W."/>
            <person name="Munidasa M."/>
            <person name="Muniz J."/>
            <person name="Nguyen L."/>
            <person name="Ongeri F."/>
            <person name="Osuji N."/>
            <person name="Pu L.-L."/>
            <person name="Puazo M."/>
            <person name="Qu C."/>
            <person name="Quiroz J."/>
            <person name="Raj R."/>
            <person name="Weissenberger G."/>
            <person name="Xin Y."/>
            <person name="Zou X."/>
            <person name="Han Y."/>
            <person name="Richards S."/>
            <person name="Worley K."/>
            <person name="Muzny D."/>
            <person name="Gibbs R."/>
        </authorList>
    </citation>
    <scope>NUCLEOTIDE SEQUENCE</scope>
    <source>
        <strain evidence="1">Sampled in the wild</strain>
    </source>
</reference>
<dbReference type="Proteomes" id="UP000792457">
    <property type="component" value="Unassembled WGS sequence"/>
</dbReference>
<dbReference type="EMBL" id="KZ308844">
    <property type="protein sequence ID" value="KAG8234769.1"/>
    <property type="molecule type" value="Genomic_DNA"/>
</dbReference>
<proteinExistence type="predicted"/>
<evidence type="ECO:0000313" key="2">
    <source>
        <dbReference type="Proteomes" id="UP000792457"/>
    </source>
</evidence>
<dbReference type="AlphaFoldDB" id="A0A8K0P8N5"/>